<comment type="similarity">
    <text evidence="1">Belongs to the PspA/Vipp/IM30 family.</text>
</comment>
<dbReference type="Proteomes" id="UP000267448">
    <property type="component" value="Unassembled WGS sequence"/>
</dbReference>
<keyword evidence="2" id="KW-0175">Coiled coil</keyword>
<dbReference type="RefSeq" id="WP_126519208.1">
    <property type="nucleotide sequence ID" value="NZ_RXNU01000002.1"/>
</dbReference>
<dbReference type="InterPro" id="IPR007157">
    <property type="entry name" value="PspA_VIPP1"/>
</dbReference>
<dbReference type="PANTHER" id="PTHR31088">
    <property type="entry name" value="MEMBRANE-ASSOCIATED PROTEIN VIPP1, CHLOROPLASTIC"/>
    <property type="match status" value="1"/>
</dbReference>
<feature type="coiled-coil region" evidence="2">
    <location>
        <begin position="89"/>
        <end position="144"/>
    </location>
</feature>
<gene>
    <name evidence="3" type="ORF">EKG38_05290</name>
</gene>
<dbReference type="AlphaFoldDB" id="A0A431WXJ8"/>
<keyword evidence="4" id="KW-1185">Reference proteome</keyword>
<sequence>MGILNKILTAFRGGATEVGQGIVDANSTRIFEQEIRDAENHLTKAKRELTDVMAKEMQASREVDRLKRSISEHEGYATQALEKENETLAMEVAEKISQLDQELAEQEGANVNFTAHATRLKDLVRKTERQLTDYQRQLSMVKTTESVQKATASITDSFAGSSSKLLNAKDSLERIKARQQQFDDRLVAAEQLADENSDKSLHAKLAEAGIGEQKSNANAVLDRLKARK</sequence>
<protein>
    <submittedName>
        <fullName evidence="3">PspA/IM30 family protein</fullName>
    </submittedName>
</protein>
<organism evidence="3 4">
    <name type="scientific">Shewanella canadensis</name>
    <dbReference type="NCBI Taxonomy" id="271096"/>
    <lineage>
        <taxon>Bacteria</taxon>
        <taxon>Pseudomonadati</taxon>
        <taxon>Pseudomonadota</taxon>
        <taxon>Gammaproteobacteria</taxon>
        <taxon>Alteromonadales</taxon>
        <taxon>Shewanellaceae</taxon>
        <taxon>Shewanella</taxon>
    </lineage>
</organism>
<evidence type="ECO:0000256" key="2">
    <source>
        <dbReference type="SAM" id="Coils"/>
    </source>
</evidence>
<dbReference type="EMBL" id="RXNU01000002">
    <property type="protein sequence ID" value="RTR40138.1"/>
    <property type="molecule type" value="Genomic_DNA"/>
</dbReference>
<proteinExistence type="inferred from homology"/>
<dbReference type="Pfam" id="PF04012">
    <property type="entry name" value="PspA_IM30"/>
    <property type="match status" value="1"/>
</dbReference>
<evidence type="ECO:0000313" key="3">
    <source>
        <dbReference type="EMBL" id="RTR40138.1"/>
    </source>
</evidence>
<feature type="coiled-coil region" evidence="2">
    <location>
        <begin position="28"/>
        <end position="55"/>
    </location>
</feature>
<reference evidence="3 4" key="1">
    <citation type="submission" date="2018-12" db="EMBL/GenBank/DDBJ databases">
        <authorList>
            <person name="Yu L."/>
        </authorList>
    </citation>
    <scope>NUCLEOTIDE SEQUENCE [LARGE SCALE GENOMIC DNA]</scope>
    <source>
        <strain evidence="3 4">HAW-EB2</strain>
    </source>
</reference>
<evidence type="ECO:0000313" key="4">
    <source>
        <dbReference type="Proteomes" id="UP000267448"/>
    </source>
</evidence>
<name>A0A431WXJ8_9GAMM</name>
<dbReference type="OrthoDB" id="8844617at2"/>
<accession>A0A431WXJ8</accession>
<evidence type="ECO:0000256" key="1">
    <source>
        <dbReference type="ARBA" id="ARBA00043985"/>
    </source>
</evidence>
<comment type="caution">
    <text evidence="3">The sequence shown here is derived from an EMBL/GenBank/DDBJ whole genome shotgun (WGS) entry which is preliminary data.</text>
</comment>
<dbReference type="PANTHER" id="PTHR31088:SF9">
    <property type="entry name" value="PHAGE SHOCK PROTEIN A"/>
    <property type="match status" value="1"/>
</dbReference>